<dbReference type="GO" id="GO:0004842">
    <property type="term" value="F:ubiquitin-protein transferase activity"/>
    <property type="evidence" value="ECO:0007669"/>
    <property type="project" value="TreeGrafter"/>
</dbReference>
<gene>
    <name evidence="4" type="ORF">C8P63_12260</name>
</gene>
<accession>A0A2T6BGB6</accession>
<keyword evidence="1" id="KW-0677">Repeat</keyword>
<dbReference type="SUPFAM" id="SSF48403">
    <property type="entry name" value="Ankyrin repeat"/>
    <property type="match status" value="1"/>
</dbReference>
<reference evidence="4 5" key="1">
    <citation type="submission" date="2018-04" db="EMBL/GenBank/DDBJ databases">
        <title>Genomic Encyclopedia of Archaeal and Bacterial Type Strains, Phase II (KMG-II): from individual species to whole genera.</title>
        <authorList>
            <person name="Goeker M."/>
        </authorList>
    </citation>
    <scope>NUCLEOTIDE SEQUENCE [LARGE SCALE GENOMIC DNA]</scope>
    <source>
        <strain evidence="4 5">DSM 45787</strain>
    </source>
</reference>
<sequence length="193" mass="20923">MYSKDKDGVTPMLTSVYFGSTEVTQLLVDQGARLNLYEAAAVGDVHAVKENLEKDFELLDVHSEDGWTALHLASFFGHQKVARLLLDQGAEVNVLSKNAMKNLPLHAALAGQRTEIAKMLIDANSDISVQDSAGWSPLHHAAAHGADEIVDILLERGANPKLKNNSGETPLILAEKKGHKSLAKRLLDVLLIS</sequence>
<evidence type="ECO:0000313" key="5">
    <source>
        <dbReference type="Proteomes" id="UP000244240"/>
    </source>
</evidence>
<dbReference type="AlphaFoldDB" id="A0A2T6BGB6"/>
<evidence type="ECO:0000313" key="4">
    <source>
        <dbReference type="EMBL" id="PTX55100.1"/>
    </source>
</evidence>
<keyword evidence="2 3" id="KW-0040">ANK repeat</keyword>
<name>A0A2T6BGB6_9BACL</name>
<dbReference type="SMART" id="SM00248">
    <property type="entry name" value="ANK"/>
    <property type="match status" value="4"/>
</dbReference>
<dbReference type="InterPro" id="IPR036770">
    <property type="entry name" value="Ankyrin_rpt-contain_sf"/>
</dbReference>
<dbReference type="GO" id="GO:0085020">
    <property type="term" value="P:protein K6-linked ubiquitination"/>
    <property type="evidence" value="ECO:0007669"/>
    <property type="project" value="TreeGrafter"/>
</dbReference>
<dbReference type="OrthoDB" id="5622506at2"/>
<protein>
    <submittedName>
        <fullName evidence="4">Ankyrin repeat protein</fullName>
    </submittedName>
</protein>
<dbReference type="PRINTS" id="PR01415">
    <property type="entry name" value="ANKYRIN"/>
</dbReference>
<feature type="repeat" description="ANK" evidence="3">
    <location>
        <begin position="65"/>
        <end position="97"/>
    </location>
</feature>
<dbReference type="PROSITE" id="PS50088">
    <property type="entry name" value="ANK_REPEAT"/>
    <property type="match status" value="4"/>
</dbReference>
<feature type="repeat" description="ANK" evidence="3">
    <location>
        <begin position="100"/>
        <end position="132"/>
    </location>
</feature>
<dbReference type="PANTHER" id="PTHR24171:SF8">
    <property type="entry name" value="BRCA1-ASSOCIATED RING DOMAIN PROTEIN 1"/>
    <property type="match status" value="1"/>
</dbReference>
<dbReference type="Gene3D" id="1.25.40.20">
    <property type="entry name" value="Ankyrin repeat-containing domain"/>
    <property type="match status" value="2"/>
</dbReference>
<dbReference type="Proteomes" id="UP000244240">
    <property type="component" value="Unassembled WGS sequence"/>
</dbReference>
<feature type="repeat" description="ANK" evidence="3">
    <location>
        <begin position="133"/>
        <end position="165"/>
    </location>
</feature>
<dbReference type="Pfam" id="PF12796">
    <property type="entry name" value="Ank_2"/>
    <property type="match status" value="2"/>
</dbReference>
<comment type="caution">
    <text evidence="4">The sequence shown here is derived from an EMBL/GenBank/DDBJ whole genome shotgun (WGS) entry which is preliminary data.</text>
</comment>
<feature type="repeat" description="ANK" evidence="3">
    <location>
        <begin position="7"/>
        <end position="39"/>
    </location>
</feature>
<dbReference type="PROSITE" id="PS50297">
    <property type="entry name" value="ANK_REP_REGION"/>
    <property type="match status" value="3"/>
</dbReference>
<dbReference type="PANTHER" id="PTHR24171">
    <property type="entry name" value="ANKYRIN REPEAT DOMAIN-CONTAINING PROTEIN 39-RELATED"/>
    <property type="match status" value="1"/>
</dbReference>
<organism evidence="4 5">
    <name type="scientific">Melghirimyces profundicolus</name>
    <dbReference type="NCBI Taxonomy" id="1242148"/>
    <lineage>
        <taxon>Bacteria</taxon>
        <taxon>Bacillati</taxon>
        <taxon>Bacillota</taxon>
        <taxon>Bacilli</taxon>
        <taxon>Bacillales</taxon>
        <taxon>Thermoactinomycetaceae</taxon>
        <taxon>Melghirimyces</taxon>
    </lineage>
</organism>
<keyword evidence="5" id="KW-1185">Reference proteome</keyword>
<evidence type="ECO:0000256" key="2">
    <source>
        <dbReference type="ARBA" id="ARBA00023043"/>
    </source>
</evidence>
<proteinExistence type="predicted"/>
<dbReference type="EMBL" id="QBKR01000022">
    <property type="protein sequence ID" value="PTX55100.1"/>
    <property type="molecule type" value="Genomic_DNA"/>
</dbReference>
<evidence type="ECO:0000256" key="3">
    <source>
        <dbReference type="PROSITE-ProRule" id="PRU00023"/>
    </source>
</evidence>
<dbReference type="InterPro" id="IPR002110">
    <property type="entry name" value="Ankyrin_rpt"/>
</dbReference>
<evidence type="ECO:0000256" key="1">
    <source>
        <dbReference type="ARBA" id="ARBA00022737"/>
    </source>
</evidence>